<dbReference type="Proteomes" id="UP000198790">
    <property type="component" value="Unassembled WGS sequence"/>
</dbReference>
<name>A0A1I1BES1_9BACT</name>
<gene>
    <name evidence="1" type="ORF">SAMN04489723_11334</name>
</gene>
<evidence type="ECO:0000313" key="2">
    <source>
        <dbReference type="Proteomes" id="UP000198790"/>
    </source>
</evidence>
<dbReference type="Gene3D" id="2.40.160.130">
    <property type="entry name" value="Capsule assembly protein Wzi"/>
    <property type="match status" value="1"/>
</dbReference>
<dbReference type="EMBL" id="FOKK01000013">
    <property type="protein sequence ID" value="SFB48879.1"/>
    <property type="molecule type" value="Genomic_DNA"/>
</dbReference>
<accession>A0A1I1BES1</accession>
<proteinExistence type="predicted"/>
<protein>
    <submittedName>
        <fullName evidence="1">Capsule assembly protein Wzi</fullName>
    </submittedName>
</protein>
<dbReference type="AlphaFoldDB" id="A0A1I1BES1"/>
<organism evidence="1 2">
    <name type="scientific">Algoriphagus aquimarinus</name>
    <dbReference type="NCBI Taxonomy" id="237018"/>
    <lineage>
        <taxon>Bacteria</taxon>
        <taxon>Pseudomonadati</taxon>
        <taxon>Bacteroidota</taxon>
        <taxon>Cytophagia</taxon>
        <taxon>Cytophagales</taxon>
        <taxon>Cyclobacteriaceae</taxon>
        <taxon>Algoriphagus</taxon>
    </lineage>
</organism>
<dbReference type="Pfam" id="PF14052">
    <property type="entry name" value="Caps_assemb_Wzi"/>
    <property type="match status" value="1"/>
</dbReference>
<dbReference type="STRING" id="237018.SAMN04489723_11334"/>
<sequence>MRMMKKRNILNSFFGVWLLMLVVSNYSVGQTVPVGTPVLDDYLRRAQLLGDIDSASSFMIRPLYPVSAFGIKYGFDLDSSVVDMDATTVHKFFGKDNKGKFLMLPAVAKFQYNSTYAFGVNDGAFIPNRGIQAILSPGAYLEYGPFSLQFQPELLMAQNQDYDGFPIEHQATILFYYDYMNRIDMPERFGEDSYTSAYLGQSSIRYNFREYSLGISSENLWWGPGRRSSLLLGNNAPGFIHFTANTRKPVHTGIGSFEGQMIGGFLKSSGFLPPWPDYRIQENNVYIPKPTNSKRFMSGLVLTYQPKWVPGLFLGYGSTSQMYRRDVSSLADILPVFNGRKKAQNIVDPIQEKRQQFSSGFFRWMSPEGHFEFYGEYGTRDNDRKLSDFMITPESGRAFTFGFSHLMSLRKPGHYFQISSEMTQTGQTIRDDIRALNTWYIHDYVRDGYTHNGQVLGVGNGPASNMIFMEFAWVHKMNRIGFQMERIVYNNDFYYYRYEASKDWRNKYVDLVPSLIGDWKVGSMLVNARLQYVNTLNYKWYLENSPDQYFIPGYDRKNFVAQVGLAYIFP</sequence>
<keyword evidence="2" id="KW-1185">Reference proteome</keyword>
<dbReference type="InterPro" id="IPR038636">
    <property type="entry name" value="Wzi_sf"/>
</dbReference>
<evidence type="ECO:0000313" key="1">
    <source>
        <dbReference type="EMBL" id="SFB48879.1"/>
    </source>
</evidence>
<reference evidence="1 2" key="1">
    <citation type="submission" date="2016-10" db="EMBL/GenBank/DDBJ databases">
        <authorList>
            <person name="de Groot N.N."/>
        </authorList>
    </citation>
    <scope>NUCLEOTIDE SEQUENCE [LARGE SCALE GENOMIC DNA]</scope>
    <source>
        <strain evidence="1 2">DSM 23399</strain>
    </source>
</reference>
<dbReference type="InterPro" id="IPR026950">
    <property type="entry name" value="Caps_assemb_Wzi"/>
</dbReference>